<name>A0A1H6ICL3_RUMFL</name>
<dbReference type="Proteomes" id="UP000183190">
    <property type="component" value="Unassembled WGS sequence"/>
</dbReference>
<organism evidence="1 2">
    <name type="scientific">Ruminococcus flavefaciens</name>
    <dbReference type="NCBI Taxonomy" id="1265"/>
    <lineage>
        <taxon>Bacteria</taxon>
        <taxon>Bacillati</taxon>
        <taxon>Bacillota</taxon>
        <taxon>Clostridia</taxon>
        <taxon>Eubacteriales</taxon>
        <taxon>Oscillospiraceae</taxon>
        <taxon>Ruminococcus</taxon>
    </lineage>
</organism>
<dbReference type="AlphaFoldDB" id="A0A1H6ICL3"/>
<sequence>MRILEITGEPILHGGQEIYIHNVLCGLKDNDLQIDVLTPRNEDYGRRRYRP</sequence>
<proteinExistence type="predicted"/>
<accession>A0A1H6ICL3</accession>
<dbReference type="EMBL" id="FNWV01000002">
    <property type="protein sequence ID" value="SEH46416.1"/>
    <property type="molecule type" value="Genomic_DNA"/>
</dbReference>
<evidence type="ECO:0000313" key="1">
    <source>
        <dbReference type="EMBL" id="SEH46416.1"/>
    </source>
</evidence>
<protein>
    <submittedName>
        <fullName evidence="1">Uncharacterized protein</fullName>
    </submittedName>
</protein>
<gene>
    <name evidence="1" type="ORF">SAMN02910265_00809</name>
</gene>
<reference evidence="1 2" key="1">
    <citation type="submission" date="2016-10" db="EMBL/GenBank/DDBJ databases">
        <authorList>
            <person name="de Groot N.N."/>
        </authorList>
    </citation>
    <scope>NUCLEOTIDE SEQUENCE [LARGE SCALE GENOMIC DNA]</scope>
    <source>
        <strain evidence="1 2">YAD2003</strain>
    </source>
</reference>
<evidence type="ECO:0000313" key="2">
    <source>
        <dbReference type="Proteomes" id="UP000183190"/>
    </source>
</evidence>